<dbReference type="Proteomes" id="UP000184310">
    <property type="component" value="Unassembled WGS sequence"/>
</dbReference>
<feature type="signal peptide" evidence="1">
    <location>
        <begin position="1"/>
        <end position="20"/>
    </location>
</feature>
<dbReference type="Pfam" id="PF13349">
    <property type="entry name" value="DUF4097"/>
    <property type="match status" value="1"/>
</dbReference>
<dbReference type="InterPro" id="IPR025164">
    <property type="entry name" value="Toastrack_DUF4097"/>
</dbReference>
<evidence type="ECO:0000313" key="3">
    <source>
        <dbReference type="EMBL" id="SHJ29272.1"/>
    </source>
</evidence>
<evidence type="ECO:0000313" key="4">
    <source>
        <dbReference type="Proteomes" id="UP000184310"/>
    </source>
</evidence>
<gene>
    <name evidence="3" type="ORF">SAMN02745163_01688</name>
</gene>
<dbReference type="OrthoDB" id="1905666at2"/>
<dbReference type="STRING" id="1121302.SAMN02745163_01688"/>
<protein>
    <submittedName>
        <fullName evidence="3">Putative adhesin</fullName>
    </submittedName>
</protein>
<organism evidence="3 4">
    <name type="scientific">Clostridium cavendishii DSM 21758</name>
    <dbReference type="NCBI Taxonomy" id="1121302"/>
    <lineage>
        <taxon>Bacteria</taxon>
        <taxon>Bacillati</taxon>
        <taxon>Bacillota</taxon>
        <taxon>Clostridia</taxon>
        <taxon>Eubacteriales</taxon>
        <taxon>Clostridiaceae</taxon>
        <taxon>Clostridium</taxon>
    </lineage>
</organism>
<dbReference type="PROSITE" id="PS51257">
    <property type="entry name" value="PROKAR_LIPOPROTEIN"/>
    <property type="match status" value="1"/>
</dbReference>
<keyword evidence="1" id="KW-0732">Signal</keyword>
<dbReference type="EMBL" id="FQZB01000007">
    <property type="protein sequence ID" value="SHJ29272.1"/>
    <property type="molecule type" value="Genomic_DNA"/>
</dbReference>
<feature type="domain" description="DUF4097" evidence="2">
    <location>
        <begin position="54"/>
        <end position="274"/>
    </location>
</feature>
<keyword evidence="4" id="KW-1185">Reference proteome</keyword>
<dbReference type="RefSeq" id="WP_072986232.1">
    <property type="nucleotide sequence ID" value="NZ_FQZB01000007.1"/>
</dbReference>
<evidence type="ECO:0000256" key="1">
    <source>
        <dbReference type="SAM" id="SignalP"/>
    </source>
</evidence>
<accession>A0A1M6I4C2</accession>
<reference evidence="3 4" key="1">
    <citation type="submission" date="2016-11" db="EMBL/GenBank/DDBJ databases">
        <authorList>
            <person name="Jaros S."/>
            <person name="Januszkiewicz K."/>
            <person name="Wedrychowicz H."/>
        </authorList>
    </citation>
    <scope>NUCLEOTIDE SEQUENCE [LARGE SCALE GENOMIC DNA]</scope>
    <source>
        <strain evidence="3 4">DSM 21758</strain>
    </source>
</reference>
<feature type="chain" id="PRO_5038946826" evidence="1">
    <location>
        <begin position="21"/>
        <end position="276"/>
    </location>
</feature>
<dbReference type="AlphaFoldDB" id="A0A1M6I4C2"/>
<sequence length="276" mass="29884">MRIKKVLSVLLVLSAVTLTGCDVHFDIGQNSKISKISSKDIKEIDKSFKLNNVNDLRIAIGRSDVNIVLTDGDEIRVKGKIYDGNDNVISKQSGSTMTIEEKDLDYGSWDSEWNFSDKDFSFFRDNNSEIDIEIPKAYKENIGFKFGAGDVKINDLEVKKIDFKADAGNVNIDNIIFNDLDIKCGAGNLDINLKKKNGNIDIKGGVGNTKITLKEVGGNLKIAGGVGNSTIDIPDNSPVDIKAAGGLGNTNISAKTSGENKYTFDIKAGVGNISVK</sequence>
<proteinExistence type="predicted"/>
<evidence type="ECO:0000259" key="2">
    <source>
        <dbReference type="Pfam" id="PF13349"/>
    </source>
</evidence>
<name>A0A1M6I4C2_9CLOT</name>